<reference evidence="1" key="1">
    <citation type="submission" date="2019-02" db="EMBL/GenBank/DDBJ databases">
        <authorList>
            <person name="Gruber-Vodicka R. H."/>
            <person name="Seah K. B. B."/>
        </authorList>
    </citation>
    <scope>NUCLEOTIDE SEQUENCE</scope>
    <source>
        <strain evidence="3">BECK_SA2B12</strain>
        <strain evidence="1">BECK_SA2B15</strain>
        <strain evidence="2">BECK_SA2B20</strain>
    </source>
</reference>
<gene>
    <name evidence="1" type="ORF">BECKH772A_GA0070896_100957</name>
    <name evidence="2" type="ORF">BECKH772B_GA0070898_100948</name>
    <name evidence="3" type="ORF">BECKH772C_GA0070978_100937</name>
</gene>
<sequence>MPDKTTVSNARHYREIGEFRDGHDATECGGEEPVAFDMDIQSHDRYLAIDEALYPRIRRIAHRWGMSEGVFLNTIVQEKIERIEQTP</sequence>
<accession>A0A450UTU0</accession>
<dbReference type="EMBL" id="CAADFI010000094">
    <property type="protein sequence ID" value="VFJ96609.1"/>
    <property type="molecule type" value="Genomic_DNA"/>
</dbReference>
<organism evidence="1">
    <name type="scientific">Candidatus Kentrum eta</name>
    <dbReference type="NCBI Taxonomy" id="2126337"/>
    <lineage>
        <taxon>Bacteria</taxon>
        <taxon>Pseudomonadati</taxon>
        <taxon>Pseudomonadota</taxon>
        <taxon>Gammaproteobacteria</taxon>
        <taxon>Candidatus Kentrum</taxon>
    </lineage>
</organism>
<dbReference type="EMBL" id="CAADFJ010000093">
    <property type="protein sequence ID" value="VFK02524.1"/>
    <property type="molecule type" value="Genomic_DNA"/>
</dbReference>
<dbReference type="AlphaFoldDB" id="A0A450UTU0"/>
<name>A0A450UTU0_9GAMM</name>
<evidence type="ECO:0000313" key="2">
    <source>
        <dbReference type="EMBL" id="VFJ96609.1"/>
    </source>
</evidence>
<evidence type="ECO:0008006" key="4">
    <source>
        <dbReference type="Google" id="ProtNLM"/>
    </source>
</evidence>
<proteinExistence type="predicted"/>
<evidence type="ECO:0000313" key="3">
    <source>
        <dbReference type="EMBL" id="VFK02524.1"/>
    </source>
</evidence>
<dbReference type="EMBL" id="CAADFG010000095">
    <property type="protein sequence ID" value="VFJ95993.1"/>
    <property type="molecule type" value="Genomic_DNA"/>
</dbReference>
<protein>
    <recommendedName>
        <fullName evidence="4">CopG antitoxin of type II toxin-antitoxin system</fullName>
    </recommendedName>
</protein>
<evidence type="ECO:0000313" key="1">
    <source>
        <dbReference type="EMBL" id="VFJ95993.1"/>
    </source>
</evidence>